<name>A0AA88H8T3_ARTSF</name>
<proteinExistence type="predicted"/>
<dbReference type="SUPFAM" id="SSF56784">
    <property type="entry name" value="HAD-like"/>
    <property type="match status" value="1"/>
</dbReference>
<keyword evidence="1" id="KW-0028">Amino-acid biosynthesis</keyword>
<feature type="non-terminal residue" evidence="4">
    <location>
        <position position="1"/>
    </location>
</feature>
<dbReference type="AlphaFoldDB" id="A0AA88H8T3"/>
<dbReference type="GO" id="GO:0000287">
    <property type="term" value="F:magnesium ion binding"/>
    <property type="evidence" value="ECO:0007669"/>
    <property type="project" value="InterPro"/>
</dbReference>
<protein>
    <recommendedName>
        <fullName evidence="6">Enolase-phosphatase E1</fullName>
    </recommendedName>
</protein>
<dbReference type="Gene3D" id="1.10.720.60">
    <property type="match status" value="1"/>
</dbReference>
<reference evidence="4" key="1">
    <citation type="submission" date="2023-07" db="EMBL/GenBank/DDBJ databases">
        <title>Chromosome-level genome assembly of Artemia franciscana.</title>
        <authorList>
            <person name="Jo E."/>
        </authorList>
    </citation>
    <scope>NUCLEOTIDE SEQUENCE</scope>
    <source>
        <tissue evidence="4">Whole body</tissue>
    </source>
</reference>
<evidence type="ECO:0000313" key="4">
    <source>
        <dbReference type="EMBL" id="KAK2707018.1"/>
    </source>
</evidence>
<evidence type="ECO:0000256" key="2">
    <source>
        <dbReference type="ARBA" id="ARBA00022801"/>
    </source>
</evidence>
<dbReference type="EMBL" id="JAVRJZ010000019">
    <property type="protein sequence ID" value="KAK2707018.1"/>
    <property type="molecule type" value="Genomic_DNA"/>
</dbReference>
<evidence type="ECO:0000256" key="1">
    <source>
        <dbReference type="ARBA" id="ARBA00022605"/>
    </source>
</evidence>
<dbReference type="GO" id="GO:0019509">
    <property type="term" value="P:L-methionine salvage from methylthioadenosine"/>
    <property type="evidence" value="ECO:0007669"/>
    <property type="project" value="InterPro"/>
</dbReference>
<evidence type="ECO:0000313" key="5">
    <source>
        <dbReference type="Proteomes" id="UP001187531"/>
    </source>
</evidence>
<comment type="caution">
    <text evidence="4">The sequence shown here is derived from an EMBL/GenBank/DDBJ whole genome shotgun (WGS) entry which is preliminary data.</text>
</comment>
<keyword evidence="3" id="KW-0486">Methionine biosynthesis</keyword>
<evidence type="ECO:0008006" key="6">
    <source>
        <dbReference type="Google" id="ProtNLM"/>
    </source>
</evidence>
<dbReference type="PANTHER" id="PTHR20371:SF1">
    <property type="entry name" value="ENOLASE-PHOSPHATASE E1"/>
    <property type="match status" value="1"/>
</dbReference>
<accession>A0AA88H8T3</accession>
<evidence type="ECO:0000256" key="3">
    <source>
        <dbReference type="ARBA" id="ARBA00023167"/>
    </source>
</evidence>
<gene>
    <name evidence="4" type="ORF">QYM36_014890</name>
</gene>
<dbReference type="Proteomes" id="UP001187531">
    <property type="component" value="Unassembled WGS sequence"/>
</dbReference>
<dbReference type="InterPro" id="IPR036412">
    <property type="entry name" value="HAD-like_sf"/>
</dbReference>
<dbReference type="PANTHER" id="PTHR20371">
    <property type="entry name" value="ENOLASE-PHOSPHATASE E1"/>
    <property type="match status" value="1"/>
</dbReference>
<keyword evidence="2" id="KW-0378">Hydrolase</keyword>
<dbReference type="Gene3D" id="3.40.50.1000">
    <property type="entry name" value="HAD superfamily/HAD-like"/>
    <property type="match status" value="1"/>
</dbReference>
<keyword evidence="5" id="KW-1185">Reference proteome</keyword>
<dbReference type="InterPro" id="IPR023943">
    <property type="entry name" value="Enolase-ppase_E1"/>
</dbReference>
<sequence>MDFDVLLVDIEGTTTSISFVKDILFPFARSEVEKFLRSNWNSENVRECINSLRNQAKEDLSAGMESIVEIPENAFEETLQCVLNNIYKMMDIDRKVKALKTLQGYVWIGGYKEGVLKGHVYQDVKPVLDRLLEEKRKIYVYSSGSVGAQKLLFEYSTEGDMLK</sequence>
<dbReference type="InterPro" id="IPR023214">
    <property type="entry name" value="HAD_sf"/>
</dbReference>
<dbReference type="NCBIfam" id="TIGR01691">
    <property type="entry name" value="enolase-ppase"/>
    <property type="match status" value="1"/>
</dbReference>
<dbReference type="GO" id="GO:0043874">
    <property type="term" value="F:acireductone synthase activity"/>
    <property type="evidence" value="ECO:0007669"/>
    <property type="project" value="InterPro"/>
</dbReference>
<organism evidence="4 5">
    <name type="scientific">Artemia franciscana</name>
    <name type="common">Brine shrimp</name>
    <name type="synonym">Artemia sanfranciscana</name>
    <dbReference type="NCBI Taxonomy" id="6661"/>
    <lineage>
        <taxon>Eukaryota</taxon>
        <taxon>Metazoa</taxon>
        <taxon>Ecdysozoa</taxon>
        <taxon>Arthropoda</taxon>
        <taxon>Crustacea</taxon>
        <taxon>Branchiopoda</taxon>
        <taxon>Anostraca</taxon>
        <taxon>Artemiidae</taxon>
        <taxon>Artemia</taxon>
    </lineage>
</organism>